<evidence type="ECO:0000259" key="5">
    <source>
        <dbReference type="SMART" id="SM00528"/>
    </source>
</evidence>
<dbReference type="GO" id="GO:0009295">
    <property type="term" value="C:nucleoid"/>
    <property type="evidence" value="ECO:0007669"/>
    <property type="project" value="UniProtKB-SubCell"/>
</dbReference>
<dbReference type="SMART" id="SM00528">
    <property type="entry name" value="HNS"/>
    <property type="match status" value="1"/>
</dbReference>
<keyword evidence="7" id="KW-0255">Endonuclease</keyword>
<evidence type="ECO:0000256" key="1">
    <source>
        <dbReference type="ARBA" id="ARBA00004453"/>
    </source>
</evidence>
<dbReference type="AlphaFoldDB" id="A0A0S4TPD7"/>
<sequence length="102" mass="11211">MSTYKEIVQKISELQRQADELRASEQATVIAEIKQKIVDYGLSADDLGFGAKGGPASKKAGRKVPVRYRDGQGNTWTGRGKRPGWLVKELSAGKKMEDFLVA</sequence>
<dbReference type="GO" id="GO:0003680">
    <property type="term" value="F:minor groove of adenine-thymine-rich DNA binding"/>
    <property type="evidence" value="ECO:0007669"/>
    <property type="project" value="TreeGrafter"/>
</dbReference>
<dbReference type="SUPFAM" id="SSF81273">
    <property type="entry name" value="H-NS histone-like proteins"/>
    <property type="match status" value="1"/>
</dbReference>
<reference evidence="6" key="1">
    <citation type="submission" date="2015-10" db="EMBL/GenBank/DDBJ databases">
        <authorList>
            <person name="Gilbert D.G."/>
        </authorList>
    </citation>
    <scope>NUCLEOTIDE SEQUENCE</scope>
    <source>
        <strain evidence="6">Phyl III-seqv23</strain>
    </source>
</reference>
<keyword evidence="7" id="KW-0614">Plasmid</keyword>
<keyword evidence="7" id="KW-0540">Nuclease</keyword>
<comment type="subcellular location">
    <subcellularLocation>
        <location evidence="1">Cytoplasm</location>
        <location evidence="1">Nucleoid</location>
    </subcellularLocation>
</comment>
<name>A0A0S4TPD7_RALSL</name>
<dbReference type="GO" id="GO:0001217">
    <property type="term" value="F:DNA-binding transcription repressor activity"/>
    <property type="evidence" value="ECO:0007669"/>
    <property type="project" value="TreeGrafter"/>
</dbReference>
<dbReference type="Proteomes" id="UP000310553">
    <property type="component" value="Plasmid pUW386"/>
</dbReference>
<geneLocation type="plasmid" evidence="7">
    <name>pUW386</name>
</geneLocation>
<dbReference type="GO" id="GO:0004519">
    <property type="term" value="F:endonuclease activity"/>
    <property type="evidence" value="ECO:0007669"/>
    <property type="project" value="UniProtKB-KW"/>
</dbReference>
<geneLocation type="plasmid" evidence="8">
    <name>puw386</name>
</geneLocation>
<dbReference type="EMBL" id="LN899819">
    <property type="protein sequence ID" value="CUV11922.1"/>
    <property type="molecule type" value="Genomic_DNA"/>
</dbReference>
<reference evidence="7 8" key="2">
    <citation type="submission" date="2019-04" db="EMBL/GenBank/DDBJ databases">
        <title>Complete Genome of UW386 and Higher Quality Genome of UW700.</title>
        <authorList>
            <person name="Jacobs J."/>
            <person name="Perez A."/>
            <person name="Steidl O."/>
            <person name="Allen C."/>
        </authorList>
    </citation>
    <scope>NUCLEOTIDE SEQUENCE [LARGE SCALE GENOMIC DNA]</scope>
    <source>
        <strain evidence="7 8">UW386</strain>
        <plasmid evidence="7">pUW386</plasmid>
        <plasmid evidence="8">puw386</plasmid>
    </source>
</reference>
<evidence type="ECO:0000313" key="6">
    <source>
        <dbReference type="EMBL" id="CUV11922.1"/>
    </source>
</evidence>
<accession>A0A0S4TPD7</accession>
<evidence type="ECO:0000256" key="2">
    <source>
        <dbReference type="ARBA" id="ARBA00010610"/>
    </source>
</evidence>
<evidence type="ECO:0000256" key="4">
    <source>
        <dbReference type="ARBA" id="ARBA00023125"/>
    </source>
</evidence>
<gene>
    <name evidence="7" type="ORF">E7Z57_23745</name>
    <name evidence="6" type="ORF">RUN39_v1_270009</name>
</gene>
<dbReference type="PATRIC" id="fig|305.106.peg.2952"/>
<dbReference type="PANTHER" id="PTHR38097">
    <property type="match status" value="1"/>
</dbReference>
<dbReference type="InterPro" id="IPR037150">
    <property type="entry name" value="H-NS_C_dom_sf"/>
</dbReference>
<keyword evidence="7" id="KW-0378">Hydrolase</keyword>
<keyword evidence="4" id="KW-0238">DNA-binding</keyword>
<comment type="similarity">
    <text evidence="2">Belongs to the histone-like protein H-NS family.</text>
</comment>
<dbReference type="GO" id="GO:0005829">
    <property type="term" value="C:cytosol"/>
    <property type="evidence" value="ECO:0007669"/>
    <property type="project" value="TreeGrafter"/>
</dbReference>
<keyword evidence="3" id="KW-0963">Cytoplasm</keyword>
<feature type="domain" description="DNA-binding protein H-NS-like C-terminal" evidence="5">
    <location>
        <begin position="56"/>
        <end position="101"/>
    </location>
</feature>
<dbReference type="Pfam" id="PF00816">
    <property type="entry name" value="Histone_HNS"/>
    <property type="match status" value="1"/>
</dbReference>
<dbReference type="GO" id="GO:0003681">
    <property type="term" value="F:bent DNA binding"/>
    <property type="evidence" value="ECO:0007669"/>
    <property type="project" value="TreeGrafter"/>
</dbReference>
<organism evidence="6">
    <name type="scientific">Ralstonia solanacearum</name>
    <name type="common">Pseudomonas solanacearum</name>
    <dbReference type="NCBI Taxonomy" id="305"/>
    <lineage>
        <taxon>Bacteria</taxon>
        <taxon>Pseudomonadati</taxon>
        <taxon>Pseudomonadota</taxon>
        <taxon>Betaproteobacteria</taxon>
        <taxon>Burkholderiales</taxon>
        <taxon>Burkholderiaceae</taxon>
        <taxon>Ralstonia</taxon>
        <taxon>Ralstonia solanacearum species complex</taxon>
    </lineage>
</organism>
<evidence type="ECO:0000256" key="3">
    <source>
        <dbReference type="ARBA" id="ARBA00022490"/>
    </source>
</evidence>
<dbReference type="Gene3D" id="4.10.430.10">
    <property type="entry name" value="Histone-like protein H-NS, C-terminal domain"/>
    <property type="match status" value="1"/>
</dbReference>
<proteinExistence type="inferred from homology"/>
<dbReference type="PANTHER" id="PTHR38097:SF2">
    <property type="entry name" value="DNA-BINDING PROTEIN STPA"/>
    <property type="match status" value="1"/>
</dbReference>
<protein>
    <submittedName>
        <fullName evidence="7">Endonuclease</fullName>
    </submittedName>
    <submittedName>
        <fullName evidence="6">Putative HNS-like transcription regulator protein</fullName>
    </submittedName>
</protein>
<dbReference type="GO" id="GO:0000976">
    <property type="term" value="F:transcription cis-regulatory region binding"/>
    <property type="evidence" value="ECO:0007669"/>
    <property type="project" value="TreeGrafter"/>
</dbReference>
<evidence type="ECO:0000313" key="8">
    <source>
        <dbReference type="Proteomes" id="UP000310553"/>
    </source>
</evidence>
<dbReference type="EMBL" id="CP039340">
    <property type="protein sequence ID" value="QCX51981.1"/>
    <property type="molecule type" value="Genomic_DNA"/>
</dbReference>
<evidence type="ECO:0000313" key="7">
    <source>
        <dbReference type="EMBL" id="QCX51981.1"/>
    </source>
</evidence>
<dbReference type="GO" id="GO:0032993">
    <property type="term" value="C:protein-DNA complex"/>
    <property type="evidence" value="ECO:0007669"/>
    <property type="project" value="TreeGrafter"/>
</dbReference>
<dbReference type="InterPro" id="IPR027444">
    <property type="entry name" value="H-NS_C_dom"/>
</dbReference>